<evidence type="ECO:0000256" key="1">
    <source>
        <dbReference type="SAM" id="MobiDB-lite"/>
    </source>
</evidence>
<dbReference type="AlphaFoldDB" id="A0A6A6QXF1"/>
<feature type="region of interest" description="Disordered" evidence="1">
    <location>
        <begin position="17"/>
        <end position="47"/>
    </location>
</feature>
<organism evidence="2 3">
    <name type="scientific">Lophium mytilinum</name>
    <dbReference type="NCBI Taxonomy" id="390894"/>
    <lineage>
        <taxon>Eukaryota</taxon>
        <taxon>Fungi</taxon>
        <taxon>Dikarya</taxon>
        <taxon>Ascomycota</taxon>
        <taxon>Pezizomycotina</taxon>
        <taxon>Dothideomycetes</taxon>
        <taxon>Pleosporomycetidae</taxon>
        <taxon>Mytilinidiales</taxon>
        <taxon>Mytilinidiaceae</taxon>
        <taxon>Lophium</taxon>
    </lineage>
</organism>
<dbReference type="EMBL" id="MU004187">
    <property type="protein sequence ID" value="KAF2496916.1"/>
    <property type="molecule type" value="Genomic_DNA"/>
</dbReference>
<reference evidence="2" key="1">
    <citation type="journal article" date="2020" name="Stud. Mycol.">
        <title>101 Dothideomycetes genomes: a test case for predicting lifestyles and emergence of pathogens.</title>
        <authorList>
            <person name="Haridas S."/>
            <person name="Albert R."/>
            <person name="Binder M."/>
            <person name="Bloem J."/>
            <person name="Labutti K."/>
            <person name="Salamov A."/>
            <person name="Andreopoulos B."/>
            <person name="Baker S."/>
            <person name="Barry K."/>
            <person name="Bills G."/>
            <person name="Bluhm B."/>
            <person name="Cannon C."/>
            <person name="Castanera R."/>
            <person name="Culley D."/>
            <person name="Daum C."/>
            <person name="Ezra D."/>
            <person name="Gonzalez J."/>
            <person name="Henrissat B."/>
            <person name="Kuo A."/>
            <person name="Liang C."/>
            <person name="Lipzen A."/>
            <person name="Lutzoni F."/>
            <person name="Magnuson J."/>
            <person name="Mondo S."/>
            <person name="Nolan M."/>
            <person name="Ohm R."/>
            <person name="Pangilinan J."/>
            <person name="Park H.-J."/>
            <person name="Ramirez L."/>
            <person name="Alfaro M."/>
            <person name="Sun H."/>
            <person name="Tritt A."/>
            <person name="Yoshinaga Y."/>
            <person name="Zwiers L.-H."/>
            <person name="Turgeon B."/>
            <person name="Goodwin S."/>
            <person name="Spatafora J."/>
            <person name="Crous P."/>
            <person name="Grigoriev I."/>
        </authorList>
    </citation>
    <scope>NUCLEOTIDE SEQUENCE</scope>
    <source>
        <strain evidence="2">CBS 269.34</strain>
    </source>
</reference>
<dbReference type="Proteomes" id="UP000799750">
    <property type="component" value="Unassembled WGS sequence"/>
</dbReference>
<evidence type="ECO:0000313" key="3">
    <source>
        <dbReference type="Proteomes" id="UP000799750"/>
    </source>
</evidence>
<gene>
    <name evidence="2" type="ORF">BU16DRAFT_343751</name>
</gene>
<evidence type="ECO:0000313" key="2">
    <source>
        <dbReference type="EMBL" id="KAF2496916.1"/>
    </source>
</evidence>
<feature type="compositionally biased region" description="Basic residues" evidence="1">
    <location>
        <begin position="22"/>
        <end position="35"/>
    </location>
</feature>
<protein>
    <submittedName>
        <fullName evidence="2">Uncharacterized protein</fullName>
    </submittedName>
</protein>
<proteinExistence type="predicted"/>
<sequence>MAMKRWFWEMQKGEGHASPARMRAHKGGQRLRSEKRHNEPRGVSANMPNQYRHRDLALRVSSWSSFARGCVGLRGSLLKHNTCRKPAASSLRPQGVFQDTYHVCSEMFTEARYREAQDAAFAHLVCLCEGIRSGVGNQLIGFGKCYMLP</sequence>
<accession>A0A6A6QXF1</accession>
<keyword evidence="3" id="KW-1185">Reference proteome</keyword>
<name>A0A6A6QXF1_9PEZI</name>